<comment type="subcellular location">
    <subcellularLocation>
        <location evidence="2">Cell membrane</location>
    </subcellularLocation>
    <subcellularLocation>
        <location evidence="1">Secreted</location>
        <location evidence="1">Cell wall</location>
    </subcellularLocation>
</comment>
<dbReference type="Pfam" id="PF00332">
    <property type="entry name" value="Glyco_hydro_17"/>
    <property type="match status" value="1"/>
</dbReference>
<dbReference type="PANTHER" id="PTHR16631">
    <property type="entry name" value="GLUCAN 1,3-BETA-GLUCOSIDASE"/>
    <property type="match status" value="1"/>
</dbReference>
<keyword evidence="10" id="KW-0119">Carbohydrate metabolism</keyword>
<evidence type="ECO:0000256" key="16">
    <source>
        <dbReference type="SAM" id="SignalP"/>
    </source>
</evidence>
<dbReference type="Gene3D" id="3.20.20.80">
    <property type="entry name" value="Glycosidases"/>
    <property type="match status" value="1"/>
</dbReference>
<proteinExistence type="predicted"/>
<dbReference type="Proteomes" id="UP000319852">
    <property type="component" value="Chromosome"/>
</dbReference>
<protein>
    <recommendedName>
        <fullName evidence="15">Endo-1,3-beta-glucanase btgC</fullName>
    </recommendedName>
    <alternativeName>
        <fullName evidence="14">Laminarinase btgC</fullName>
    </alternativeName>
</protein>
<dbReference type="AlphaFoldDB" id="A0A517MYG7"/>
<dbReference type="GO" id="GO:0009986">
    <property type="term" value="C:cell surface"/>
    <property type="evidence" value="ECO:0007669"/>
    <property type="project" value="TreeGrafter"/>
</dbReference>
<organism evidence="17 18">
    <name type="scientific">Adhaeretor mobilis</name>
    <dbReference type="NCBI Taxonomy" id="1930276"/>
    <lineage>
        <taxon>Bacteria</taxon>
        <taxon>Pseudomonadati</taxon>
        <taxon>Planctomycetota</taxon>
        <taxon>Planctomycetia</taxon>
        <taxon>Pirellulales</taxon>
        <taxon>Lacipirellulaceae</taxon>
        <taxon>Adhaeretor</taxon>
    </lineage>
</organism>
<evidence type="ECO:0000256" key="15">
    <source>
        <dbReference type="ARBA" id="ARBA00043078"/>
    </source>
</evidence>
<dbReference type="RefSeq" id="WP_145061059.1">
    <property type="nucleotide sequence ID" value="NZ_CP036263.1"/>
</dbReference>
<dbReference type="GO" id="GO:0071555">
    <property type="term" value="P:cell wall organization"/>
    <property type="evidence" value="ECO:0007669"/>
    <property type="project" value="UniProtKB-KW"/>
</dbReference>
<keyword evidence="12" id="KW-0624">Polysaccharide degradation</keyword>
<evidence type="ECO:0000256" key="11">
    <source>
        <dbReference type="ARBA" id="ARBA00023316"/>
    </source>
</evidence>
<keyword evidence="7 17" id="KW-0378">Hydrolase</keyword>
<evidence type="ECO:0000256" key="1">
    <source>
        <dbReference type="ARBA" id="ARBA00004191"/>
    </source>
</evidence>
<keyword evidence="4" id="KW-0134">Cell wall</keyword>
<dbReference type="GO" id="GO:0000272">
    <property type="term" value="P:polysaccharide catabolic process"/>
    <property type="evidence" value="ECO:0007669"/>
    <property type="project" value="UniProtKB-KW"/>
</dbReference>
<dbReference type="InterPro" id="IPR017853">
    <property type="entry name" value="GH"/>
</dbReference>
<sequence length="347" mass="39110" precursor="true">MLKLVMVAMQWALLLSVGIYGVAGTASADDGEPSEQFKQRAFEPKIDGKWIGQGISYGPYRKGQAPNGEQPTKVQMREDLVLLSKNWQLLRIYGSRGVASDILEIIRQEKLSMKVMLGAWITRENDVPGQDMGEFPAAVKANKDEVAGAIQLANEYPDVVIAVSVGNESQVYWSDHITKPEVLIRCLREVRSATKIPVTTADDFNFWNKPESQAVAEEIDFIVTHLHAHWAGNLLHDAMPWTQKVYKEVCQHHPDKTVVIGEAGWATQVHNEGEQAKLIKGKAGEKQQLAYYQEFTSWASNNKICTFYFEAFDEPWKGGPHPNEVEKHWGLYRVDRKPKQASLHNDP</sequence>
<evidence type="ECO:0000256" key="3">
    <source>
        <dbReference type="ARBA" id="ARBA00022475"/>
    </source>
</evidence>
<dbReference type="KEGG" id="amob:HG15A2_32400"/>
<gene>
    <name evidence="17" type="ORF">HG15A2_32400</name>
</gene>
<evidence type="ECO:0000256" key="14">
    <source>
        <dbReference type="ARBA" id="ARBA00042373"/>
    </source>
</evidence>
<keyword evidence="5" id="KW-0964">Secreted</keyword>
<evidence type="ECO:0000313" key="17">
    <source>
        <dbReference type="EMBL" id="QDS99909.1"/>
    </source>
</evidence>
<dbReference type="GO" id="GO:0042973">
    <property type="term" value="F:glucan endo-1,3-beta-D-glucosidase activity"/>
    <property type="evidence" value="ECO:0007669"/>
    <property type="project" value="TreeGrafter"/>
</dbReference>
<evidence type="ECO:0000256" key="10">
    <source>
        <dbReference type="ARBA" id="ARBA00023277"/>
    </source>
</evidence>
<dbReference type="InterPro" id="IPR000490">
    <property type="entry name" value="Glyco_hydro_17"/>
</dbReference>
<comment type="function">
    <text evidence="13">Glucanases play a role in cell expansion during growth, in cell-cell fusion during mating, and in spore release during sporulation. This enzyme may be involved in beta-glucan degradation. Active on laminarin and lichenan.</text>
</comment>
<evidence type="ECO:0000256" key="8">
    <source>
        <dbReference type="ARBA" id="ARBA00023136"/>
    </source>
</evidence>
<evidence type="ECO:0000313" key="18">
    <source>
        <dbReference type="Proteomes" id="UP000319852"/>
    </source>
</evidence>
<evidence type="ECO:0000256" key="9">
    <source>
        <dbReference type="ARBA" id="ARBA00023180"/>
    </source>
</evidence>
<keyword evidence="18" id="KW-1185">Reference proteome</keyword>
<dbReference type="PANTHER" id="PTHR16631:SF17">
    <property type="entry name" value="GLUCAN ENDO-1,3-BETA-GLUCOSIDASE BTGC"/>
    <property type="match status" value="1"/>
</dbReference>
<keyword evidence="3" id="KW-1003">Cell membrane</keyword>
<evidence type="ECO:0000256" key="4">
    <source>
        <dbReference type="ARBA" id="ARBA00022512"/>
    </source>
</evidence>
<dbReference type="OrthoDB" id="9806824at2"/>
<keyword evidence="11" id="KW-0961">Cell wall biogenesis/degradation</keyword>
<dbReference type="EMBL" id="CP036263">
    <property type="protein sequence ID" value="QDS99909.1"/>
    <property type="molecule type" value="Genomic_DNA"/>
</dbReference>
<accession>A0A517MYG7</accession>
<reference evidence="17 18" key="1">
    <citation type="submission" date="2019-02" db="EMBL/GenBank/DDBJ databases">
        <title>Deep-cultivation of Planctomycetes and their phenomic and genomic characterization uncovers novel biology.</title>
        <authorList>
            <person name="Wiegand S."/>
            <person name="Jogler M."/>
            <person name="Boedeker C."/>
            <person name="Pinto D."/>
            <person name="Vollmers J."/>
            <person name="Rivas-Marin E."/>
            <person name="Kohn T."/>
            <person name="Peeters S.H."/>
            <person name="Heuer A."/>
            <person name="Rast P."/>
            <person name="Oberbeckmann S."/>
            <person name="Bunk B."/>
            <person name="Jeske O."/>
            <person name="Meyerdierks A."/>
            <person name="Storesund J.E."/>
            <person name="Kallscheuer N."/>
            <person name="Luecker S."/>
            <person name="Lage O.M."/>
            <person name="Pohl T."/>
            <person name="Merkel B.J."/>
            <person name="Hornburger P."/>
            <person name="Mueller R.-W."/>
            <person name="Bruemmer F."/>
            <person name="Labrenz M."/>
            <person name="Spormann A.M."/>
            <person name="Op den Camp H."/>
            <person name="Overmann J."/>
            <person name="Amann R."/>
            <person name="Jetten M.S.M."/>
            <person name="Mascher T."/>
            <person name="Medema M.H."/>
            <person name="Devos D.P."/>
            <person name="Kaster A.-K."/>
            <person name="Ovreas L."/>
            <person name="Rohde M."/>
            <person name="Galperin M.Y."/>
            <person name="Jogler C."/>
        </authorList>
    </citation>
    <scope>NUCLEOTIDE SEQUENCE [LARGE SCALE GENOMIC DNA]</scope>
    <source>
        <strain evidence="17 18">HG15A2</strain>
    </source>
</reference>
<dbReference type="GO" id="GO:0005576">
    <property type="term" value="C:extracellular region"/>
    <property type="evidence" value="ECO:0007669"/>
    <property type="project" value="TreeGrafter"/>
</dbReference>
<evidence type="ECO:0000256" key="12">
    <source>
        <dbReference type="ARBA" id="ARBA00023326"/>
    </source>
</evidence>
<keyword evidence="8" id="KW-0472">Membrane</keyword>
<evidence type="ECO:0000256" key="7">
    <source>
        <dbReference type="ARBA" id="ARBA00022801"/>
    </source>
</evidence>
<keyword evidence="6 16" id="KW-0732">Signal</keyword>
<dbReference type="InterPro" id="IPR050732">
    <property type="entry name" value="Beta-glucan_modifiers"/>
</dbReference>
<keyword evidence="9" id="KW-0325">Glycoprotein</keyword>
<evidence type="ECO:0000256" key="13">
    <source>
        <dbReference type="ARBA" id="ARBA00037649"/>
    </source>
</evidence>
<name>A0A517MYG7_9BACT</name>
<feature type="chain" id="PRO_5022104733" description="Endo-1,3-beta-glucanase btgC" evidence="16">
    <location>
        <begin position="29"/>
        <end position="347"/>
    </location>
</feature>
<evidence type="ECO:0000256" key="5">
    <source>
        <dbReference type="ARBA" id="ARBA00022525"/>
    </source>
</evidence>
<evidence type="ECO:0000256" key="6">
    <source>
        <dbReference type="ARBA" id="ARBA00022729"/>
    </source>
</evidence>
<evidence type="ECO:0000256" key="2">
    <source>
        <dbReference type="ARBA" id="ARBA00004236"/>
    </source>
</evidence>
<dbReference type="SUPFAM" id="SSF51445">
    <property type="entry name" value="(Trans)glycosidases"/>
    <property type="match status" value="1"/>
</dbReference>
<dbReference type="GO" id="GO:0005886">
    <property type="term" value="C:plasma membrane"/>
    <property type="evidence" value="ECO:0007669"/>
    <property type="project" value="UniProtKB-SubCell"/>
</dbReference>
<feature type="signal peptide" evidence="16">
    <location>
        <begin position="1"/>
        <end position="28"/>
    </location>
</feature>